<name>A0A6S7C6Z8_9BURK</name>
<dbReference type="EMBL" id="CADIKK010000033">
    <property type="protein sequence ID" value="CAB3802588.1"/>
    <property type="molecule type" value="Genomic_DNA"/>
</dbReference>
<dbReference type="InterPro" id="IPR046054">
    <property type="entry name" value="DUF6012"/>
</dbReference>
<evidence type="ECO:0000313" key="2">
    <source>
        <dbReference type="Proteomes" id="UP000494365"/>
    </source>
</evidence>
<reference evidence="1 2" key="1">
    <citation type="submission" date="2020-04" db="EMBL/GenBank/DDBJ databases">
        <authorList>
            <person name="De Canck E."/>
        </authorList>
    </citation>
    <scope>NUCLEOTIDE SEQUENCE [LARGE SCALE GENOMIC DNA]</scope>
    <source>
        <strain evidence="1 2">LMG 28614</strain>
    </source>
</reference>
<gene>
    <name evidence="1" type="ORF">LMG28614_05651</name>
</gene>
<evidence type="ECO:0000313" key="1">
    <source>
        <dbReference type="EMBL" id="CAB3802588.1"/>
    </source>
</evidence>
<sequence>MLIHITPRFFTCDQSGPFVELIDLRIDPLDLFLRGGKELTTRRPYPNKHFAVACRKAGSKAIDWILVDTPNQLPNTRSKCAGRLMQMLS</sequence>
<proteinExistence type="predicted"/>
<organism evidence="1 2">
    <name type="scientific">Paraburkholderia ultramafica</name>
    <dbReference type="NCBI Taxonomy" id="1544867"/>
    <lineage>
        <taxon>Bacteria</taxon>
        <taxon>Pseudomonadati</taxon>
        <taxon>Pseudomonadota</taxon>
        <taxon>Betaproteobacteria</taxon>
        <taxon>Burkholderiales</taxon>
        <taxon>Burkholderiaceae</taxon>
        <taxon>Paraburkholderia</taxon>
    </lineage>
</organism>
<dbReference type="AlphaFoldDB" id="A0A6S7C6Z8"/>
<accession>A0A6S7C6Z8</accession>
<protein>
    <submittedName>
        <fullName evidence="1">Uncharacterized protein</fullName>
    </submittedName>
</protein>
<keyword evidence="2" id="KW-1185">Reference proteome</keyword>
<dbReference type="Proteomes" id="UP000494365">
    <property type="component" value="Unassembled WGS sequence"/>
</dbReference>
<dbReference type="Pfam" id="PF19475">
    <property type="entry name" value="DUF6012"/>
    <property type="match status" value="1"/>
</dbReference>